<dbReference type="EMBL" id="CP060139">
    <property type="protein sequence ID" value="QNR24031.1"/>
    <property type="molecule type" value="Genomic_DNA"/>
</dbReference>
<feature type="transmembrane region" description="Helical" evidence="8">
    <location>
        <begin position="137"/>
        <end position="154"/>
    </location>
</feature>
<dbReference type="PANTHER" id="PTHR33908:SF3">
    <property type="entry name" value="UNDECAPRENYL PHOSPHATE-ALPHA-4-AMINO-4-DEOXY-L-ARABINOSE ARABINOSYL TRANSFERASE"/>
    <property type="match status" value="1"/>
</dbReference>
<reference evidence="10 11" key="1">
    <citation type="submission" date="2020-08" db="EMBL/GenBank/DDBJ databases">
        <title>Croceimicrobium hydrocarbonivorans gen. nov., sp. nov., a novel marine bacterium isolated from a bacterial consortium that degrades polyethylene terephthalate.</title>
        <authorList>
            <person name="Liu R."/>
        </authorList>
    </citation>
    <scope>NUCLEOTIDE SEQUENCE [LARGE SCALE GENOMIC DNA]</scope>
    <source>
        <strain evidence="10 11">A20-9</strain>
    </source>
</reference>
<sequence length="554" mass="64524">MKYFDKNTWFWILIGALFFLPFLGGVHLFDWDEVNFAELAREMVMSGDWLHMTINFETFTEKPPLFFWLQASSMELFGIGEYAARFPNALLGILVLPFLYISGKFLVDRKFGFFWALSWFGATLPFLYFKSGIIDPYFNFFIFNGLFFLIHFLWKRNQVNFIFLSKSARFYLVVGGIFIGLAILTKGPVAYLIIFLTLVAYAISKSLRFGMKISDFLIYSLVALGVFLLWFLVEYSFNGPDFIVDFTIRQWELLTTNDAGHGGFPAYHFVVLLLGCFPASIFALRGLGKIEGLHPHVADFQRWMIILLSVVLVLFSLVGTKIIHYSSMAYYPISFLSALSLWQISEFPRKHKIWIAISLSFIAFIAIAVSIALPWAGMHVDEIIHLFDKDPFAKANMDAEVPWSAWDYIPAIILLFTIIGYWIYRKRNPGFSFRLLFFGNAVWVFAALIFFIGKVERISQRAAVEFFESYAQEEVYFVNYGYKSYVPWFYGEVQPYVDPKAYKREWLYHGQVDRDVLIATKVNKVGQMIREIPDAQLLYHKNGFYFYRRKAYSR</sequence>
<dbReference type="AlphaFoldDB" id="A0A7H0VE83"/>
<keyword evidence="4 10" id="KW-0808">Transferase</keyword>
<feature type="transmembrane region" description="Helical" evidence="8">
    <location>
        <begin position="323"/>
        <end position="342"/>
    </location>
</feature>
<evidence type="ECO:0000256" key="1">
    <source>
        <dbReference type="ARBA" id="ARBA00004651"/>
    </source>
</evidence>
<feature type="transmembrane region" description="Helical" evidence="8">
    <location>
        <begin position="300"/>
        <end position="317"/>
    </location>
</feature>
<dbReference type="InterPro" id="IPR050297">
    <property type="entry name" value="LipidA_mod_glycosyltrf_83"/>
</dbReference>
<dbReference type="Pfam" id="PF13231">
    <property type="entry name" value="PMT_2"/>
    <property type="match status" value="1"/>
</dbReference>
<dbReference type="InterPro" id="IPR038731">
    <property type="entry name" value="RgtA/B/C-like"/>
</dbReference>
<keyword evidence="5 8" id="KW-0812">Transmembrane</keyword>
<feature type="transmembrane region" description="Helical" evidence="8">
    <location>
        <begin position="82"/>
        <end position="101"/>
    </location>
</feature>
<organism evidence="10 11">
    <name type="scientific">Croceimicrobium hydrocarbonivorans</name>
    <dbReference type="NCBI Taxonomy" id="2761580"/>
    <lineage>
        <taxon>Bacteria</taxon>
        <taxon>Pseudomonadati</taxon>
        <taxon>Bacteroidota</taxon>
        <taxon>Flavobacteriia</taxon>
        <taxon>Flavobacteriales</taxon>
        <taxon>Owenweeksiaceae</taxon>
        <taxon>Croceimicrobium</taxon>
    </lineage>
</organism>
<dbReference type="GO" id="GO:0010041">
    <property type="term" value="P:response to iron(III) ion"/>
    <property type="evidence" value="ECO:0007669"/>
    <property type="project" value="TreeGrafter"/>
</dbReference>
<feature type="transmembrane region" description="Helical" evidence="8">
    <location>
        <begin position="161"/>
        <end position="183"/>
    </location>
</feature>
<keyword evidence="2" id="KW-1003">Cell membrane</keyword>
<dbReference type="GO" id="GO:0016763">
    <property type="term" value="F:pentosyltransferase activity"/>
    <property type="evidence" value="ECO:0007669"/>
    <property type="project" value="TreeGrafter"/>
</dbReference>
<protein>
    <submittedName>
        <fullName evidence="10">Glycosyltransferase family 39 protein</fullName>
    </submittedName>
</protein>
<gene>
    <name evidence="10" type="ORF">H4K34_16910</name>
</gene>
<feature type="transmembrane region" description="Helical" evidence="8">
    <location>
        <begin position="354"/>
        <end position="376"/>
    </location>
</feature>
<accession>A0A7H0VE83</accession>
<evidence type="ECO:0000256" key="4">
    <source>
        <dbReference type="ARBA" id="ARBA00022679"/>
    </source>
</evidence>
<evidence type="ECO:0000256" key="8">
    <source>
        <dbReference type="SAM" id="Phobius"/>
    </source>
</evidence>
<evidence type="ECO:0000256" key="5">
    <source>
        <dbReference type="ARBA" id="ARBA00022692"/>
    </source>
</evidence>
<keyword evidence="6 8" id="KW-1133">Transmembrane helix</keyword>
<feature type="transmembrane region" description="Helical" evidence="8">
    <location>
        <begin position="216"/>
        <end position="233"/>
    </location>
</feature>
<keyword evidence="7 8" id="KW-0472">Membrane</keyword>
<name>A0A7H0VE83_9FLAO</name>
<evidence type="ECO:0000256" key="3">
    <source>
        <dbReference type="ARBA" id="ARBA00022676"/>
    </source>
</evidence>
<feature type="transmembrane region" description="Helical" evidence="8">
    <location>
        <begin position="405"/>
        <end position="424"/>
    </location>
</feature>
<feature type="transmembrane region" description="Helical" evidence="8">
    <location>
        <begin position="189"/>
        <end position="204"/>
    </location>
</feature>
<dbReference type="KEGG" id="chyd:H4K34_16910"/>
<evidence type="ECO:0000256" key="2">
    <source>
        <dbReference type="ARBA" id="ARBA00022475"/>
    </source>
</evidence>
<dbReference type="GO" id="GO:0005886">
    <property type="term" value="C:plasma membrane"/>
    <property type="evidence" value="ECO:0007669"/>
    <property type="project" value="UniProtKB-SubCell"/>
</dbReference>
<evidence type="ECO:0000313" key="10">
    <source>
        <dbReference type="EMBL" id="QNR24031.1"/>
    </source>
</evidence>
<evidence type="ECO:0000256" key="7">
    <source>
        <dbReference type="ARBA" id="ARBA00023136"/>
    </source>
</evidence>
<keyword evidence="11" id="KW-1185">Reference proteome</keyword>
<proteinExistence type="predicted"/>
<feature type="domain" description="Glycosyltransferase RgtA/B/C/D-like" evidence="9">
    <location>
        <begin position="62"/>
        <end position="228"/>
    </location>
</feature>
<feature type="transmembrane region" description="Helical" evidence="8">
    <location>
        <begin position="266"/>
        <end position="288"/>
    </location>
</feature>
<dbReference type="PANTHER" id="PTHR33908">
    <property type="entry name" value="MANNOSYLTRANSFERASE YKCB-RELATED"/>
    <property type="match status" value="1"/>
</dbReference>
<evidence type="ECO:0000313" key="11">
    <source>
        <dbReference type="Proteomes" id="UP000516305"/>
    </source>
</evidence>
<comment type="subcellular location">
    <subcellularLocation>
        <location evidence="1">Cell membrane</location>
        <topology evidence="1">Multi-pass membrane protein</topology>
    </subcellularLocation>
</comment>
<dbReference type="GO" id="GO:0009103">
    <property type="term" value="P:lipopolysaccharide biosynthetic process"/>
    <property type="evidence" value="ECO:0007669"/>
    <property type="project" value="UniProtKB-ARBA"/>
</dbReference>
<evidence type="ECO:0000256" key="6">
    <source>
        <dbReference type="ARBA" id="ARBA00022989"/>
    </source>
</evidence>
<feature type="transmembrane region" description="Helical" evidence="8">
    <location>
        <begin position="9"/>
        <end position="29"/>
    </location>
</feature>
<evidence type="ECO:0000259" key="9">
    <source>
        <dbReference type="Pfam" id="PF13231"/>
    </source>
</evidence>
<dbReference type="RefSeq" id="WP_210758564.1">
    <property type="nucleotide sequence ID" value="NZ_CP060139.1"/>
</dbReference>
<feature type="transmembrane region" description="Helical" evidence="8">
    <location>
        <begin position="431"/>
        <end position="452"/>
    </location>
</feature>
<keyword evidence="3" id="KW-0328">Glycosyltransferase</keyword>
<feature type="transmembrane region" description="Helical" evidence="8">
    <location>
        <begin position="113"/>
        <end position="131"/>
    </location>
</feature>
<dbReference type="Proteomes" id="UP000516305">
    <property type="component" value="Chromosome"/>
</dbReference>